<organism evidence="3 4">
    <name type="scientific">Purpureocillium lavendulum</name>
    <dbReference type="NCBI Taxonomy" id="1247861"/>
    <lineage>
        <taxon>Eukaryota</taxon>
        <taxon>Fungi</taxon>
        <taxon>Dikarya</taxon>
        <taxon>Ascomycota</taxon>
        <taxon>Pezizomycotina</taxon>
        <taxon>Sordariomycetes</taxon>
        <taxon>Hypocreomycetidae</taxon>
        <taxon>Hypocreales</taxon>
        <taxon>Ophiocordycipitaceae</taxon>
        <taxon>Purpureocillium</taxon>
    </lineage>
</organism>
<dbReference type="PANTHER" id="PTHR42678">
    <property type="entry name" value="AMIDASE"/>
    <property type="match status" value="1"/>
</dbReference>
<keyword evidence="1" id="KW-0732">Signal</keyword>
<feature type="domain" description="Amidase" evidence="2">
    <location>
        <begin position="68"/>
        <end position="360"/>
    </location>
</feature>
<name>A0AB34FLU5_9HYPO</name>
<comment type="caution">
    <text evidence="3">The sequence shown here is derived from an EMBL/GenBank/DDBJ whole genome shotgun (WGS) entry which is preliminary data.</text>
</comment>
<protein>
    <submittedName>
        <fullName evidence="3">Amidase</fullName>
    </submittedName>
</protein>
<gene>
    <name evidence="3" type="primary">amiE</name>
    <name evidence="3" type="ORF">O9K51_07983</name>
</gene>
<dbReference type="PANTHER" id="PTHR42678:SF34">
    <property type="entry name" value="OS04G0183300 PROTEIN"/>
    <property type="match status" value="1"/>
</dbReference>
<evidence type="ECO:0000313" key="4">
    <source>
        <dbReference type="Proteomes" id="UP001163105"/>
    </source>
</evidence>
<reference evidence="3" key="1">
    <citation type="submission" date="2023-01" db="EMBL/GenBank/DDBJ databases">
        <title>The growth and conidiation of Purpureocillium lavendulum are regulated by nitrogen source and histone H3K14 acetylation.</title>
        <authorList>
            <person name="Tang P."/>
            <person name="Han J."/>
            <person name="Zhang C."/>
            <person name="Tang P."/>
            <person name="Qi F."/>
            <person name="Zhang K."/>
            <person name="Liang L."/>
        </authorList>
    </citation>
    <scope>NUCLEOTIDE SEQUENCE</scope>
    <source>
        <strain evidence="3">YMF1.00683</strain>
    </source>
</reference>
<dbReference type="Gene3D" id="3.90.1300.10">
    <property type="entry name" value="Amidase signature (AS) domain"/>
    <property type="match status" value="1"/>
</dbReference>
<keyword evidence="4" id="KW-1185">Reference proteome</keyword>
<accession>A0AB34FLU5</accession>
<evidence type="ECO:0000259" key="2">
    <source>
        <dbReference type="Pfam" id="PF01425"/>
    </source>
</evidence>
<dbReference type="AlphaFoldDB" id="A0AB34FLU5"/>
<dbReference type="Pfam" id="PF01425">
    <property type="entry name" value="Amidase"/>
    <property type="match status" value="1"/>
</dbReference>
<evidence type="ECO:0000313" key="3">
    <source>
        <dbReference type="EMBL" id="KAJ6440092.1"/>
    </source>
</evidence>
<dbReference type="SUPFAM" id="SSF75304">
    <property type="entry name" value="Amidase signature (AS) enzymes"/>
    <property type="match status" value="1"/>
</dbReference>
<dbReference type="EMBL" id="JAQHRD010000006">
    <property type="protein sequence ID" value="KAJ6440092.1"/>
    <property type="molecule type" value="Genomic_DNA"/>
</dbReference>
<feature type="signal peptide" evidence="1">
    <location>
        <begin position="1"/>
        <end position="16"/>
    </location>
</feature>
<sequence length="386" mass="40395">MLLLHVLAYHAVGAACAGLSGVPHDTFRNSKHGAGIGARDDTYPALLDATLDDLRKGLDGGAFSSVNLVDAYLARISEVNPLLHAVTETNPDARAIAEKLDAERKEGRKDLGPLHGIPVLVKNNIATADAMNTTSGSFALLGAKVPEDSHVVALLRKAGAIILGKANMSQWAGVRGTNIPNGWSAHGGQTVGAYYPGQDPLGSSSGSAVAASLGLTWAALGTETAGSIISASYVANVVGIRPSVGLTSRYLVIPISERLDTVGPMARTVKDAAYLLSAIAGKDTKDAYTKEIPFDKVPNYVASCKDSGLSGRRLGVPRSQFKNKASSPAMVEFDRALKTIRDAGAEVIDVELSGANYLNEHAPNAFADVLGDDFFTNLPDYLSKLT</sequence>
<proteinExistence type="predicted"/>
<dbReference type="Proteomes" id="UP001163105">
    <property type="component" value="Unassembled WGS sequence"/>
</dbReference>
<evidence type="ECO:0000256" key="1">
    <source>
        <dbReference type="SAM" id="SignalP"/>
    </source>
</evidence>
<dbReference type="InterPro" id="IPR023631">
    <property type="entry name" value="Amidase_dom"/>
</dbReference>
<dbReference type="InterPro" id="IPR036928">
    <property type="entry name" value="AS_sf"/>
</dbReference>
<feature type="chain" id="PRO_5044341543" evidence="1">
    <location>
        <begin position="17"/>
        <end position="386"/>
    </location>
</feature>